<comment type="caution">
    <text evidence="3">The sequence shown here is derived from an EMBL/GenBank/DDBJ whole genome shotgun (WGS) entry which is preliminary data.</text>
</comment>
<feature type="coiled-coil region" evidence="1">
    <location>
        <begin position="123"/>
        <end position="161"/>
    </location>
</feature>
<gene>
    <name evidence="3" type="ORF">DPMN_072521</name>
</gene>
<sequence>MGNKKKRDRDSNGSESEKLNKNKNVKTRGPSGDTNIAVSELLCETNSILFGDNRFQLLDSDVFVGSIESSETDVRPLDQNMEAQGRPEMSNTSNTSNNSIEILEFLKRIDGRLVNVEKRFDTLMGLEKKVDNFDMELKKLRTAFEDRNRKLEERISKVKEKVESANFCLGMANSKVVELEKTNVRLQ</sequence>
<evidence type="ECO:0000256" key="1">
    <source>
        <dbReference type="SAM" id="Coils"/>
    </source>
</evidence>
<keyword evidence="4" id="KW-1185">Reference proteome</keyword>
<accession>A0A9D3Z6D2</accession>
<feature type="region of interest" description="Disordered" evidence="2">
    <location>
        <begin position="1"/>
        <end position="33"/>
    </location>
</feature>
<reference evidence="3" key="1">
    <citation type="journal article" date="2019" name="bioRxiv">
        <title>The Genome of the Zebra Mussel, Dreissena polymorpha: A Resource for Invasive Species Research.</title>
        <authorList>
            <person name="McCartney M.A."/>
            <person name="Auch B."/>
            <person name="Kono T."/>
            <person name="Mallez S."/>
            <person name="Zhang Y."/>
            <person name="Obille A."/>
            <person name="Becker A."/>
            <person name="Abrahante J.E."/>
            <person name="Garbe J."/>
            <person name="Badalamenti J.P."/>
            <person name="Herman A."/>
            <person name="Mangelson H."/>
            <person name="Liachko I."/>
            <person name="Sullivan S."/>
            <person name="Sone E.D."/>
            <person name="Koren S."/>
            <person name="Silverstein K.A.T."/>
            <person name="Beckman K.B."/>
            <person name="Gohl D.M."/>
        </authorList>
    </citation>
    <scope>NUCLEOTIDE SEQUENCE</scope>
    <source>
        <strain evidence="3">Duluth1</strain>
        <tissue evidence="3">Whole animal</tissue>
    </source>
</reference>
<organism evidence="3 4">
    <name type="scientific">Dreissena polymorpha</name>
    <name type="common">Zebra mussel</name>
    <name type="synonym">Mytilus polymorpha</name>
    <dbReference type="NCBI Taxonomy" id="45954"/>
    <lineage>
        <taxon>Eukaryota</taxon>
        <taxon>Metazoa</taxon>
        <taxon>Spiralia</taxon>
        <taxon>Lophotrochozoa</taxon>
        <taxon>Mollusca</taxon>
        <taxon>Bivalvia</taxon>
        <taxon>Autobranchia</taxon>
        <taxon>Heteroconchia</taxon>
        <taxon>Euheterodonta</taxon>
        <taxon>Imparidentia</taxon>
        <taxon>Neoheterodontei</taxon>
        <taxon>Myida</taxon>
        <taxon>Dreissenoidea</taxon>
        <taxon>Dreissenidae</taxon>
        <taxon>Dreissena</taxon>
    </lineage>
</organism>
<protein>
    <submittedName>
        <fullName evidence="3">Uncharacterized protein</fullName>
    </submittedName>
</protein>
<evidence type="ECO:0000256" key="2">
    <source>
        <dbReference type="SAM" id="MobiDB-lite"/>
    </source>
</evidence>
<evidence type="ECO:0000313" key="3">
    <source>
        <dbReference type="EMBL" id="KAH3712764.1"/>
    </source>
</evidence>
<dbReference type="EMBL" id="JAIWYP010000014">
    <property type="protein sequence ID" value="KAH3712764.1"/>
    <property type="molecule type" value="Genomic_DNA"/>
</dbReference>
<evidence type="ECO:0000313" key="4">
    <source>
        <dbReference type="Proteomes" id="UP000828390"/>
    </source>
</evidence>
<dbReference type="AlphaFoldDB" id="A0A9D3Z6D2"/>
<proteinExistence type="predicted"/>
<feature type="compositionally biased region" description="Basic and acidic residues" evidence="2">
    <location>
        <begin position="8"/>
        <end position="20"/>
    </location>
</feature>
<name>A0A9D3Z6D2_DREPO</name>
<reference evidence="3" key="2">
    <citation type="submission" date="2020-11" db="EMBL/GenBank/DDBJ databases">
        <authorList>
            <person name="McCartney M.A."/>
            <person name="Auch B."/>
            <person name="Kono T."/>
            <person name="Mallez S."/>
            <person name="Becker A."/>
            <person name="Gohl D.M."/>
            <person name="Silverstein K.A.T."/>
            <person name="Koren S."/>
            <person name="Bechman K.B."/>
            <person name="Herman A."/>
            <person name="Abrahante J.E."/>
            <person name="Garbe J."/>
        </authorList>
    </citation>
    <scope>NUCLEOTIDE SEQUENCE</scope>
    <source>
        <strain evidence="3">Duluth1</strain>
        <tissue evidence="3">Whole animal</tissue>
    </source>
</reference>
<dbReference type="Proteomes" id="UP000828390">
    <property type="component" value="Unassembled WGS sequence"/>
</dbReference>
<keyword evidence="1" id="KW-0175">Coiled coil</keyword>